<dbReference type="InParanoid" id="B6IHU4"/>
<dbReference type="CTD" id="68918415"/>
<dbReference type="HOGENOM" id="CLU_042960_2_3_1"/>
<keyword evidence="3" id="KW-1185">Reference proteome</keyword>
<organism evidence="2 3">
    <name type="scientific">Caenorhabditis briggsae</name>
    <dbReference type="NCBI Taxonomy" id="6238"/>
    <lineage>
        <taxon>Eukaryota</taxon>
        <taxon>Metazoa</taxon>
        <taxon>Ecdysozoa</taxon>
        <taxon>Nematoda</taxon>
        <taxon>Chromadorea</taxon>
        <taxon>Rhabditida</taxon>
        <taxon>Rhabditina</taxon>
        <taxon>Rhabditomorpha</taxon>
        <taxon>Rhabditoidea</taxon>
        <taxon>Rhabditidae</taxon>
        <taxon>Peloderinae</taxon>
        <taxon>Caenorhabditis</taxon>
    </lineage>
</organism>
<evidence type="ECO:0000313" key="2">
    <source>
        <dbReference type="EMBL" id="CAR99474.1"/>
    </source>
</evidence>
<proteinExistence type="predicted"/>
<dbReference type="SUPFAM" id="SSF81321">
    <property type="entry name" value="Family A G protein-coupled receptor-like"/>
    <property type="match status" value="1"/>
</dbReference>
<dbReference type="GeneID" id="68918415"/>
<keyword evidence="1" id="KW-0472">Membrane</keyword>
<reference evidence="2 3" key="1">
    <citation type="journal article" date="2003" name="PLoS Biol.">
        <title>The genome sequence of Caenorhabditis briggsae: a platform for comparative genomics.</title>
        <authorList>
            <person name="Stein L.D."/>
            <person name="Bao Z."/>
            <person name="Blasiar D."/>
            <person name="Blumenthal T."/>
            <person name="Brent M.R."/>
            <person name="Chen N."/>
            <person name="Chinwalla A."/>
            <person name="Clarke L."/>
            <person name="Clee C."/>
            <person name="Coghlan A."/>
            <person name="Coulson A."/>
            <person name="D'Eustachio P."/>
            <person name="Fitch D.H."/>
            <person name="Fulton L.A."/>
            <person name="Fulton R.E."/>
            <person name="Griffiths-Jones S."/>
            <person name="Harris T.W."/>
            <person name="Hillier L.W."/>
            <person name="Kamath R."/>
            <person name="Kuwabara P.E."/>
            <person name="Mardis E.R."/>
            <person name="Marra M.A."/>
            <person name="Miner T.L."/>
            <person name="Minx P."/>
            <person name="Mullikin J.C."/>
            <person name="Plumb R.W."/>
            <person name="Rogers J."/>
            <person name="Schein J.E."/>
            <person name="Sohrmann M."/>
            <person name="Spieth J."/>
            <person name="Stajich J.E."/>
            <person name="Wei C."/>
            <person name="Willey D."/>
            <person name="Wilson R.K."/>
            <person name="Durbin R."/>
            <person name="Waterston R.H."/>
        </authorList>
    </citation>
    <scope>NUCLEOTIDE SEQUENCE [LARGE SCALE GENOMIC DNA]</scope>
    <source>
        <strain evidence="2 3">AF16</strain>
    </source>
</reference>
<sequence length="204" mass="23831">MYPRKSYWSYFRYPWILLHYFVILVGLVLFGLMTPDQSSAVQKVLQSLPCLPQDSYKLHIFVLADDHTYHLVLIVIYIVATSTEASFFVTFTIWHTATQFRTKIMSQKTYQMQKTFFKTLLVQMTVPAVMLIIPMIYALIVVVRDIHNQSLTNICIIIASLHGFVSTIVMLFVHRPYRKELFHFFTRSSHDSVAPCRNPVFVLN</sequence>
<dbReference type="PANTHER" id="PTHR22941">
    <property type="entry name" value="SERPENTINE RECEPTOR"/>
    <property type="match status" value="1"/>
</dbReference>
<evidence type="ECO:0000313" key="3">
    <source>
        <dbReference type="Proteomes" id="UP000008549"/>
    </source>
</evidence>
<dbReference type="InterPro" id="IPR053220">
    <property type="entry name" value="Nematode_rcpt-like_serp_H"/>
</dbReference>
<accession>B6IHU4</accession>
<feature type="transmembrane region" description="Helical" evidence="1">
    <location>
        <begin position="71"/>
        <end position="94"/>
    </location>
</feature>
<keyword evidence="1" id="KW-0812">Transmembrane</keyword>
<dbReference type="KEGG" id="cbr:CBG_26951"/>
<dbReference type="Proteomes" id="UP000008549">
    <property type="component" value="Unassembled WGS sequence"/>
</dbReference>
<evidence type="ECO:0000256" key="1">
    <source>
        <dbReference type="SAM" id="Phobius"/>
    </source>
</evidence>
<feature type="transmembrane region" description="Helical" evidence="1">
    <location>
        <begin position="12"/>
        <end position="33"/>
    </location>
</feature>
<dbReference type="OMA" id="TIWHTAT"/>
<protein>
    <submittedName>
        <fullName evidence="2">Protein CBG26951</fullName>
    </submittedName>
</protein>
<feature type="transmembrane region" description="Helical" evidence="1">
    <location>
        <begin position="115"/>
        <end position="139"/>
    </location>
</feature>
<dbReference type="Pfam" id="PF10318">
    <property type="entry name" value="7TM_GPCR_Srh"/>
    <property type="match status" value="1"/>
</dbReference>
<keyword evidence="1" id="KW-1133">Transmembrane helix</keyword>
<feature type="transmembrane region" description="Helical" evidence="1">
    <location>
        <begin position="151"/>
        <end position="173"/>
    </location>
</feature>
<dbReference type="InterPro" id="IPR019422">
    <property type="entry name" value="7TM_GPCR_serpentine_rcpt_Srh"/>
</dbReference>
<dbReference type="PANTHER" id="PTHR22941:SF2">
    <property type="entry name" value="SERPENTINE RECEPTOR, CLASS H-RELATED"/>
    <property type="match status" value="1"/>
</dbReference>
<reference evidence="2 3" key="2">
    <citation type="journal article" date="2011" name="PLoS Genet.">
        <title>Caenorhabditis briggsae recombinant inbred line genotypes reveal inter-strain incompatibility and the evolution of recombination.</title>
        <authorList>
            <person name="Ross J.A."/>
            <person name="Koboldt D.C."/>
            <person name="Staisch J.E."/>
            <person name="Chamberlin H.M."/>
            <person name="Gupta B.P."/>
            <person name="Miller R.D."/>
            <person name="Baird S.E."/>
            <person name="Haag E.S."/>
        </authorList>
    </citation>
    <scope>NUCLEOTIDE SEQUENCE [LARGE SCALE GENOMIC DNA]</scope>
    <source>
        <strain evidence="2 3">AF16</strain>
    </source>
</reference>
<dbReference type="RefSeq" id="XP_045099037.1">
    <property type="nucleotide sequence ID" value="XM_045236832.1"/>
</dbReference>
<gene>
    <name evidence="2" type="ORF">CBG26951</name>
    <name evidence="2" type="ORF">CBG_26951</name>
</gene>
<dbReference type="EMBL" id="HE600935">
    <property type="protein sequence ID" value="CAR99474.1"/>
    <property type="molecule type" value="Genomic_DNA"/>
</dbReference>
<dbReference type="AlphaFoldDB" id="B6IHU4"/>
<name>B6IHU4_CAEBR</name>